<dbReference type="PROSITE" id="PS51206">
    <property type="entry name" value="SF3_HELICASE_1"/>
    <property type="match status" value="1"/>
</dbReference>
<dbReference type="GO" id="GO:0004386">
    <property type="term" value="F:helicase activity"/>
    <property type="evidence" value="ECO:0007669"/>
    <property type="project" value="UniProtKB-KW"/>
</dbReference>
<dbReference type="Proteomes" id="UP000263993">
    <property type="component" value="Unassembled WGS sequence"/>
</dbReference>
<dbReference type="InterPro" id="IPR015330">
    <property type="entry name" value="DNA_primase/pol_bifunc_N"/>
</dbReference>
<evidence type="ECO:0000256" key="5">
    <source>
        <dbReference type="SAM" id="MobiDB-lite"/>
    </source>
</evidence>
<organism evidence="7 8">
    <name type="scientific">Undibacter mobilis</name>
    <dbReference type="NCBI Taxonomy" id="2292256"/>
    <lineage>
        <taxon>Bacteria</taxon>
        <taxon>Pseudomonadati</taxon>
        <taxon>Pseudomonadota</taxon>
        <taxon>Alphaproteobacteria</taxon>
        <taxon>Hyphomicrobiales</taxon>
        <taxon>Nitrobacteraceae</taxon>
        <taxon>Undibacter</taxon>
    </lineage>
</organism>
<dbReference type="Pfam" id="PF09250">
    <property type="entry name" value="Prim-Pol"/>
    <property type="match status" value="1"/>
</dbReference>
<evidence type="ECO:0000259" key="6">
    <source>
        <dbReference type="PROSITE" id="PS51206"/>
    </source>
</evidence>
<keyword evidence="8" id="KW-1185">Reference proteome</keyword>
<dbReference type="InterPro" id="IPR014820">
    <property type="entry name" value="PriCT_1"/>
</dbReference>
<keyword evidence="1" id="KW-0547">Nucleotide-binding</keyword>
<evidence type="ECO:0000256" key="1">
    <source>
        <dbReference type="ARBA" id="ARBA00022741"/>
    </source>
</evidence>
<dbReference type="InterPro" id="IPR014015">
    <property type="entry name" value="Helicase_SF3_DNA-vir"/>
</dbReference>
<sequence length="727" mass="80689">MSSKIQFTENAASAGVTRRRNRVSKRLRTVARQYAASHSLAVVPMHGLVSGRCACHLAEKCPQAGKHPASSNGVKDATSDTELVKCAWRTNRRANVGIATGKASGIVVLDIDPRNDGDATLLELEKALGKLPDTVTANTGGGGRHFVFKYPSVAVRNDSAGKVLGKGVDILSDGKIMVAPPSRHASGRRYEWAAGKSFDHINVAELPVAWIEKMVNAKPAQMDLPQPPTENVKIKDGARNTTLTAMGGGLRHYGATAEVLEAALSAFNAKQCEPPLDHADVQKIAYGIAKRYQVGSTAGDAAENMMRLVLDRHFAGGEHLLFGKDQRFWYYGGKFWEPADREWVRGRILETIASIPRGKQQTSSLVSQTETLLKTKLALREDPLAFQSSPPCVINCSNGELWIDDAGKPGLRPHNPRSYLRQYIDVVYNPKAKCPLYKKALLEIFSESENPARMRQYWDELAGYLMQPRRDYPMIPILLGSGSNGKTLLTRLLTALLGQNQVLTRDVESLADSRFAMGDLLGKLLFIDDDVKAGARLPDGVLKTISEEKPVTGEPKYGKPFSFVVRSVPVLLCNNVPTLADLSYGMLRRLVVIPFDRRFKGKDRDPQLLMKITEGEMSGILNRSLRGYARLVKRKGFKPPKPIRKATANWLNQANPIPAFVEEMCIKDADKYVWMKDLYETYKEWAEKAGYTMKQNQQSFRRNLEHLNYKAQRGNKGQKISGLDLKK</sequence>
<gene>
    <name evidence="7" type="ORF">DXH78_08045</name>
</gene>
<protein>
    <recommendedName>
        <fullName evidence="6">SF3 helicase domain-containing protein</fullName>
    </recommendedName>
</protein>
<keyword evidence="4" id="KW-0067">ATP-binding</keyword>
<evidence type="ECO:0000313" key="7">
    <source>
        <dbReference type="EMBL" id="RDV04518.1"/>
    </source>
</evidence>
<accession>A0A371BAA9</accession>
<keyword evidence="2" id="KW-0378">Hydrolase</keyword>
<proteinExistence type="predicted"/>
<evidence type="ECO:0000256" key="4">
    <source>
        <dbReference type="ARBA" id="ARBA00022840"/>
    </source>
</evidence>
<dbReference type="InterPro" id="IPR014818">
    <property type="entry name" value="Phage/plasmid_primase_P4_C"/>
</dbReference>
<evidence type="ECO:0000313" key="8">
    <source>
        <dbReference type="Proteomes" id="UP000263993"/>
    </source>
</evidence>
<dbReference type="SMART" id="SM00942">
    <property type="entry name" value="PriCT_1"/>
    <property type="match status" value="1"/>
</dbReference>
<reference evidence="8" key="1">
    <citation type="submission" date="2018-08" db="EMBL/GenBank/DDBJ databases">
        <authorList>
            <person name="Kim S.-J."/>
            <person name="Jung G.-Y."/>
        </authorList>
    </citation>
    <scope>NUCLEOTIDE SEQUENCE [LARGE SCALE GENOMIC DNA]</scope>
    <source>
        <strain evidence="8">GY_H</strain>
    </source>
</reference>
<dbReference type="PANTHER" id="PTHR35372:SF2">
    <property type="entry name" value="SF3 HELICASE DOMAIN-CONTAINING PROTEIN"/>
    <property type="match status" value="1"/>
</dbReference>
<dbReference type="InterPro" id="IPR045455">
    <property type="entry name" value="NrS-1_pol-like_helicase"/>
</dbReference>
<dbReference type="Pfam" id="PF08708">
    <property type="entry name" value="PriCT_1"/>
    <property type="match status" value="1"/>
</dbReference>
<dbReference type="Pfam" id="PF19263">
    <property type="entry name" value="DUF5906"/>
    <property type="match status" value="1"/>
</dbReference>
<name>A0A371BAA9_9BRAD</name>
<dbReference type="RefSeq" id="WP_115516543.1">
    <property type="nucleotide sequence ID" value="NZ_QRGO01000001.1"/>
</dbReference>
<keyword evidence="3" id="KW-0347">Helicase</keyword>
<dbReference type="InterPro" id="IPR027417">
    <property type="entry name" value="P-loop_NTPase"/>
</dbReference>
<dbReference type="Pfam" id="PF08706">
    <property type="entry name" value="D5_N"/>
    <property type="match status" value="1"/>
</dbReference>
<dbReference type="NCBIfam" id="TIGR01613">
    <property type="entry name" value="primase_Cterm"/>
    <property type="match status" value="1"/>
</dbReference>
<feature type="region of interest" description="Disordered" evidence="5">
    <location>
        <begin position="1"/>
        <end position="21"/>
    </location>
</feature>
<dbReference type="AlphaFoldDB" id="A0A371BAA9"/>
<dbReference type="OrthoDB" id="5453446at2"/>
<evidence type="ECO:0000256" key="2">
    <source>
        <dbReference type="ARBA" id="ARBA00022801"/>
    </source>
</evidence>
<dbReference type="SUPFAM" id="SSF56747">
    <property type="entry name" value="Prim-pol domain"/>
    <property type="match status" value="1"/>
</dbReference>
<comment type="caution">
    <text evidence="7">The sequence shown here is derived from an EMBL/GenBank/DDBJ whole genome shotgun (WGS) entry which is preliminary data.</text>
</comment>
<dbReference type="Pfam" id="PF03288">
    <property type="entry name" value="Pox_D5"/>
    <property type="match status" value="1"/>
</dbReference>
<feature type="compositionally biased region" description="Polar residues" evidence="5">
    <location>
        <begin position="1"/>
        <end position="11"/>
    </location>
</feature>
<dbReference type="GO" id="GO:0005524">
    <property type="term" value="F:ATP binding"/>
    <property type="evidence" value="ECO:0007669"/>
    <property type="project" value="UniProtKB-KW"/>
</dbReference>
<evidence type="ECO:0000256" key="3">
    <source>
        <dbReference type="ARBA" id="ARBA00022806"/>
    </source>
</evidence>
<dbReference type="InterPro" id="IPR006500">
    <property type="entry name" value="Helicase_put_C_phage/plasmid"/>
</dbReference>
<dbReference type="Gene3D" id="3.40.50.300">
    <property type="entry name" value="P-loop containing nucleotide triphosphate hydrolases"/>
    <property type="match status" value="1"/>
</dbReference>
<dbReference type="GO" id="GO:0016787">
    <property type="term" value="F:hydrolase activity"/>
    <property type="evidence" value="ECO:0007669"/>
    <property type="project" value="UniProtKB-KW"/>
</dbReference>
<dbReference type="EMBL" id="QRGO01000001">
    <property type="protein sequence ID" value="RDV04518.1"/>
    <property type="molecule type" value="Genomic_DNA"/>
</dbReference>
<feature type="domain" description="SF3 helicase" evidence="6">
    <location>
        <begin position="453"/>
        <end position="608"/>
    </location>
</feature>
<dbReference type="PANTHER" id="PTHR35372">
    <property type="entry name" value="ATP BINDING PROTEIN-RELATED"/>
    <property type="match status" value="1"/>
</dbReference>
<dbReference type="CDD" id="cd04859">
    <property type="entry name" value="Prim_Pol"/>
    <property type="match status" value="1"/>
</dbReference>
<dbReference type="InterPro" id="IPR051620">
    <property type="entry name" value="ORF904-like_C"/>
</dbReference>
<dbReference type="SUPFAM" id="SSF52540">
    <property type="entry name" value="P-loop containing nucleoside triphosphate hydrolases"/>
    <property type="match status" value="1"/>
</dbReference>
<dbReference type="InterPro" id="IPR004968">
    <property type="entry name" value="DNA_primase/NTPase_C"/>
</dbReference>
<dbReference type="SMART" id="SM00943">
    <property type="entry name" value="Prim-Pol"/>
    <property type="match status" value="1"/>
</dbReference>